<organism evidence="4 5">
    <name type="scientific">Sphingobium cyanobacteriorum</name>
    <dbReference type="NCBI Taxonomy" id="3063954"/>
    <lineage>
        <taxon>Bacteria</taxon>
        <taxon>Pseudomonadati</taxon>
        <taxon>Pseudomonadota</taxon>
        <taxon>Alphaproteobacteria</taxon>
        <taxon>Sphingomonadales</taxon>
        <taxon>Sphingomonadaceae</taxon>
        <taxon>Sphingobium</taxon>
    </lineage>
</organism>
<evidence type="ECO:0000256" key="2">
    <source>
        <dbReference type="ARBA" id="ARBA00023277"/>
    </source>
</evidence>
<comment type="caution">
    <text evidence="4">The sequence shown here is derived from an EMBL/GenBank/DDBJ whole genome shotgun (WGS) entry which is preliminary data.</text>
</comment>
<dbReference type="EMBL" id="JAUQOM010000007">
    <property type="protein sequence ID" value="MDO7836143.1"/>
    <property type="molecule type" value="Genomic_DNA"/>
</dbReference>
<gene>
    <name evidence="4" type="ORF">Q4610_13920</name>
</gene>
<name>A0ABT8ZNQ1_9SPHN</name>
<proteinExistence type="predicted"/>
<dbReference type="InterPro" id="IPR036291">
    <property type="entry name" value="NAD(P)-bd_dom_sf"/>
</dbReference>
<feature type="domain" description="NAD-dependent epimerase/dehydratase" evidence="3">
    <location>
        <begin position="4"/>
        <end position="213"/>
    </location>
</feature>
<dbReference type="Pfam" id="PF01370">
    <property type="entry name" value="Epimerase"/>
    <property type="match status" value="1"/>
</dbReference>
<dbReference type="InterPro" id="IPR001509">
    <property type="entry name" value="Epimerase_deHydtase"/>
</dbReference>
<evidence type="ECO:0000256" key="1">
    <source>
        <dbReference type="ARBA" id="ARBA00022857"/>
    </source>
</evidence>
<keyword evidence="1" id="KW-0521">NADP</keyword>
<keyword evidence="2" id="KW-0119">Carbohydrate metabolism</keyword>
<keyword evidence="5" id="KW-1185">Reference proteome</keyword>
<dbReference type="PANTHER" id="PTHR43103:SF3">
    <property type="entry name" value="ADP-L-GLYCERO-D-MANNO-HEPTOSE-6-EPIMERASE"/>
    <property type="match status" value="1"/>
</dbReference>
<evidence type="ECO:0000313" key="4">
    <source>
        <dbReference type="EMBL" id="MDO7836143.1"/>
    </source>
</evidence>
<evidence type="ECO:0000259" key="3">
    <source>
        <dbReference type="Pfam" id="PF01370"/>
    </source>
</evidence>
<reference evidence="4" key="1">
    <citation type="submission" date="2023-07" db="EMBL/GenBank/DDBJ databases">
        <title>Bacterial whole genome sequence for Sphingobium sp. HBC34.</title>
        <authorList>
            <person name="Le V."/>
            <person name="Ko S.-R."/>
            <person name="Ahn C.-Y."/>
            <person name="Oh H.-M."/>
        </authorList>
    </citation>
    <scope>NUCLEOTIDE SEQUENCE</scope>
    <source>
        <strain evidence="4">HBC34</strain>
    </source>
</reference>
<sequence>MPHIMVTGANGFIGRALAARLVTDARFADHRITLTDLRMDAPDIAADGRVHMVAGNLADPAHLARLCQDRVDILFHLAGVLGGAAETEPVLSRRINLDATLDLFDRLRSPDTPPRIVLASSIAVFGPPLPAYIDDDSMPSPTMVYGAHKRMAEIAMEQQSARGWIDGIAIRLPGIVARKDADSRLKSAFLNTLFHDFAAGRPVSLPVSEHGTSWLISVPACIDALLHAATLPPSRLGRRRALTLPAQCVCMGDLVAGLRRRFPASPTRITYQPDPAIEAQFAAHPPLSTPLGDALGFVHDGSIDRLIERALLDSPPLARTTAAAAI</sequence>
<evidence type="ECO:0000313" key="5">
    <source>
        <dbReference type="Proteomes" id="UP001176471"/>
    </source>
</evidence>
<dbReference type="PANTHER" id="PTHR43103">
    <property type="entry name" value="NUCLEOSIDE-DIPHOSPHATE-SUGAR EPIMERASE"/>
    <property type="match status" value="1"/>
</dbReference>
<dbReference type="SUPFAM" id="SSF51735">
    <property type="entry name" value="NAD(P)-binding Rossmann-fold domains"/>
    <property type="match status" value="1"/>
</dbReference>
<dbReference type="Proteomes" id="UP001176471">
    <property type="component" value="Unassembled WGS sequence"/>
</dbReference>
<dbReference type="RefSeq" id="WP_304536726.1">
    <property type="nucleotide sequence ID" value="NZ_JAUQOM010000007.1"/>
</dbReference>
<protein>
    <submittedName>
        <fullName evidence="4">NAD-dependent epimerase/dehydratase family protein</fullName>
    </submittedName>
</protein>
<dbReference type="Gene3D" id="3.40.50.720">
    <property type="entry name" value="NAD(P)-binding Rossmann-like Domain"/>
    <property type="match status" value="1"/>
</dbReference>
<accession>A0ABT8ZNQ1</accession>
<dbReference type="Gene3D" id="3.90.25.10">
    <property type="entry name" value="UDP-galactose 4-epimerase, domain 1"/>
    <property type="match status" value="1"/>
</dbReference>